<dbReference type="Proteomes" id="UP000046680">
    <property type="component" value="Unassembled WGS sequence"/>
</dbReference>
<evidence type="ECO:0000313" key="17">
    <source>
        <dbReference type="Proteomes" id="UP000044938"/>
    </source>
</evidence>
<proteinExistence type="predicted"/>
<evidence type="ECO:0000313" key="16">
    <source>
        <dbReference type="Proteomes" id="UP000039217"/>
    </source>
</evidence>
<dbReference type="Proteomes" id="UP000049023">
    <property type="component" value="Unassembled WGS sequence"/>
</dbReference>
<dbReference type="EMBL" id="CSAJ01000779">
    <property type="protein sequence ID" value="COX19815.1"/>
    <property type="molecule type" value="Genomic_DNA"/>
</dbReference>
<gene>
    <name evidence="4" type="ORF">ERS007657_02484</name>
    <name evidence="8" type="ORF">ERS007661_03688</name>
    <name evidence="9" type="ORF">ERS007679_03833</name>
    <name evidence="2" type="ORF">ERS007681_04020</name>
    <name evidence="3" type="ORF">ERS007688_03754</name>
    <name evidence="10" type="ORF">ERS007703_04465</name>
    <name evidence="11" type="ORF">ERS007720_04076</name>
    <name evidence="13" type="ORF">ERS007739_02295</name>
    <name evidence="12" type="ORF">ERS007741_04169</name>
    <name evidence="6" type="ORF">ERS027646_01466</name>
    <name evidence="5" type="ORF">ERS027659_02587</name>
    <name evidence="7" type="ORF">ERS027661_03184</name>
</gene>
<sequence>MTTCCWAAISTQSALAWISHARNGMYAATNASAACPCHPSEATTPNNSSTSDAASAYWALSSPFCVAEINIGPTPAP</sequence>
<dbReference type="EMBL" id="CQQC01001761">
    <property type="protein sequence ID" value="CNW22388.1"/>
    <property type="molecule type" value="Genomic_DNA"/>
</dbReference>
<evidence type="ECO:0000313" key="22">
    <source>
        <dbReference type="Proteomes" id="UP000048600"/>
    </source>
</evidence>
<evidence type="ECO:0000313" key="8">
    <source>
        <dbReference type="EMBL" id="CNW22388.1"/>
    </source>
</evidence>
<dbReference type="Proteomes" id="UP000048600">
    <property type="component" value="Unassembled WGS sequence"/>
</dbReference>
<dbReference type="Proteomes" id="UP000046947">
    <property type="component" value="Unassembled WGS sequence"/>
</dbReference>
<evidence type="ECO:0008006" key="26">
    <source>
        <dbReference type="Google" id="ProtNLM"/>
    </source>
</evidence>
<name>A0A0T9D4U6_MYCTX</name>
<evidence type="ECO:0000313" key="21">
    <source>
        <dbReference type="Proteomes" id="UP000048289"/>
    </source>
</evidence>
<evidence type="ECO:0000313" key="5">
    <source>
        <dbReference type="EMBL" id="CKS06470.1"/>
    </source>
</evidence>
<evidence type="ECO:0000313" key="24">
    <source>
        <dbReference type="Proteomes" id="UP000049023"/>
    </source>
</evidence>
<reference evidence="14 15" key="1">
    <citation type="submission" date="2015-03" db="EMBL/GenBank/DDBJ databases">
        <authorList>
            <consortium name="Pathogen Informatics"/>
        </authorList>
    </citation>
    <scope>NUCLEOTIDE SEQUENCE [LARGE SCALE GENOMIC DNA]</scope>
    <source>
        <strain evidence="6 23">Bir 172</strain>
        <strain evidence="5 25">Bir 185</strain>
        <strain evidence="7 24">Bir 187</strain>
        <strain evidence="4 19">C09601061</strain>
        <strain evidence="8 16">D00501624</strain>
        <strain evidence="9 18">G09801536</strain>
        <strain evidence="2 21">G09901357</strain>
        <strain evidence="3 20">H09601792</strain>
        <strain evidence="14">K00500041</strain>
        <strain evidence="11 17">M09401471</strain>
        <strain evidence="15">N09902308</strain>
        <strain evidence="12 22">P00601463</strain>
    </source>
</reference>
<evidence type="ECO:0000313" key="7">
    <source>
        <dbReference type="EMBL" id="CKS51616.1"/>
    </source>
</evidence>
<protein>
    <recommendedName>
        <fullName evidence="26">Secreted protein</fullName>
    </recommendedName>
</protein>
<evidence type="ECO:0000313" key="19">
    <source>
        <dbReference type="Proteomes" id="UP000046680"/>
    </source>
</evidence>
<dbReference type="EMBL" id="CSAD01000789">
    <property type="protein sequence ID" value="COW42277.1"/>
    <property type="molecule type" value="Genomic_DNA"/>
</dbReference>
<evidence type="ECO:0000313" key="13">
    <source>
        <dbReference type="EMBL" id="COY23370.1"/>
    </source>
</evidence>
<evidence type="ECO:0000313" key="14">
    <source>
        <dbReference type="Proteomes" id="UP000038802"/>
    </source>
</evidence>
<dbReference type="Proteomes" id="UP000050164">
    <property type="component" value="Unassembled WGS sequence"/>
</dbReference>
<dbReference type="EMBL" id="CSAE01000791">
    <property type="protein sequence ID" value="COW92279.1"/>
    <property type="molecule type" value="Genomic_DNA"/>
</dbReference>
<dbReference type="EMBL" id="CNGE01000215">
    <property type="protein sequence ID" value="CKS21763.1"/>
    <property type="molecule type" value="Genomic_DNA"/>
</dbReference>
<evidence type="ECO:0000313" key="18">
    <source>
        <dbReference type="Proteomes" id="UP000045842"/>
    </source>
</evidence>
<dbReference type="EMBL" id="CHKL01000789">
    <property type="protein sequence ID" value="COX30869.1"/>
    <property type="molecule type" value="Genomic_DNA"/>
</dbReference>
<dbReference type="Proteomes" id="UP000039021">
    <property type="component" value="Unassembled WGS sequence"/>
</dbReference>
<organism evidence="13 15">
    <name type="scientific">Mycobacterium tuberculosis</name>
    <dbReference type="NCBI Taxonomy" id="1773"/>
    <lineage>
        <taxon>Bacteria</taxon>
        <taxon>Bacillati</taxon>
        <taxon>Actinomycetota</taxon>
        <taxon>Actinomycetes</taxon>
        <taxon>Mycobacteriales</taxon>
        <taxon>Mycobacteriaceae</taxon>
        <taxon>Mycobacterium</taxon>
        <taxon>Mycobacterium tuberculosis complex</taxon>
    </lineage>
</organism>
<evidence type="ECO:0000313" key="10">
    <source>
        <dbReference type="EMBL" id="COW92279.1"/>
    </source>
</evidence>
<dbReference type="EMBL" id="CNFU01000791">
    <property type="protein sequence ID" value="CKS51616.1"/>
    <property type="molecule type" value="Genomic_DNA"/>
</dbReference>
<dbReference type="EMBL" id="CGCX01000965">
    <property type="protein sequence ID" value="CFR86340.1"/>
    <property type="molecule type" value="Genomic_DNA"/>
</dbReference>
<accession>A0A0T9D4U6</accession>
<feature type="chain" id="PRO_5043133677" description="Secreted protein" evidence="1">
    <location>
        <begin position="22"/>
        <end position="77"/>
    </location>
</feature>
<dbReference type="EMBL" id="CNFT01000637">
    <property type="protein sequence ID" value="CKS06470.1"/>
    <property type="molecule type" value="Genomic_DNA"/>
</dbReference>
<dbReference type="AlphaFoldDB" id="A0A0T9D4U6"/>
<evidence type="ECO:0000313" key="11">
    <source>
        <dbReference type="EMBL" id="COX19815.1"/>
    </source>
</evidence>
<feature type="signal peptide" evidence="1">
    <location>
        <begin position="1"/>
        <end position="21"/>
    </location>
</feature>
<evidence type="ECO:0000313" key="20">
    <source>
        <dbReference type="Proteomes" id="UP000046947"/>
    </source>
</evidence>
<evidence type="ECO:0000313" key="3">
    <source>
        <dbReference type="EMBL" id="CFE72934.1"/>
    </source>
</evidence>
<dbReference type="Proteomes" id="UP000044938">
    <property type="component" value="Unassembled WGS sequence"/>
</dbReference>
<keyword evidence="1" id="KW-0732">Signal</keyword>
<evidence type="ECO:0000256" key="1">
    <source>
        <dbReference type="SAM" id="SignalP"/>
    </source>
</evidence>
<evidence type="ECO:0000313" key="4">
    <source>
        <dbReference type="EMBL" id="CFR86340.1"/>
    </source>
</evidence>
<dbReference type="EMBL" id="CSBK01001030">
    <property type="protein sequence ID" value="COY23370.1"/>
    <property type="molecule type" value="Genomic_DNA"/>
</dbReference>
<evidence type="ECO:0000313" key="25">
    <source>
        <dbReference type="Proteomes" id="UP000050164"/>
    </source>
</evidence>
<reference evidence="10" key="2">
    <citation type="submission" date="2015-03" db="EMBL/GenBank/DDBJ databases">
        <authorList>
            <person name="Murphy D."/>
        </authorList>
    </citation>
    <scope>NUCLEOTIDE SEQUENCE [LARGE SCALE GENOMIC DNA]</scope>
    <source>
        <strain evidence="10">K00500041</strain>
    </source>
</reference>
<evidence type="ECO:0000313" key="15">
    <source>
        <dbReference type="Proteomes" id="UP000039021"/>
    </source>
</evidence>
<dbReference type="Proteomes" id="UP000045842">
    <property type="component" value="Unassembled WGS sequence"/>
</dbReference>
<reference evidence="13" key="3">
    <citation type="submission" date="2015-03" db="EMBL/GenBank/DDBJ databases">
        <authorList>
            <consortium name="Pathogen Informatics"/>
            <person name="Murphy D."/>
        </authorList>
    </citation>
    <scope>NUCLEOTIDE SEQUENCE</scope>
    <source>
        <strain evidence="13">N09902308</strain>
    </source>
</reference>
<evidence type="ECO:0000313" key="2">
    <source>
        <dbReference type="EMBL" id="CFE46315.1"/>
    </source>
</evidence>
<dbReference type="EMBL" id="CFOE01000840">
    <property type="protein sequence ID" value="CFE46315.1"/>
    <property type="molecule type" value="Genomic_DNA"/>
</dbReference>
<evidence type="ECO:0000313" key="23">
    <source>
        <dbReference type="Proteomes" id="UP000048948"/>
    </source>
</evidence>
<evidence type="ECO:0000313" key="12">
    <source>
        <dbReference type="EMBL" id="COX30869.1"/>
    </source>
</evidence>
<dbReference type="Proteomes" id="UP000048289">
    <property type="component" value="Unassembled WGS sequence"/>
</dbReference>
<evidence type="ECO:0000313" key="6">
    <source>
        <dbReference type="EMBL" id="CKS21763.1"/>
    </source>
</evidence>
<dbReference type="Proteomes" id="UP000038802">
    <property type="component" value="Unassembled WGS sequence"/>
</dbReference>
<dbReference type="Proteomes" id="UP000048948">
    <property type="component" value="Unassembled WGS sequence"/>
</dbReference>
<evidence type="ECO:0000313" key="9">
    <source>
        <dbReference type="EMBL" id="COW42277.1"/>
    </source>
</evidence>
<dbReference type="Proteomes" id="UP000039217">
    <property type="component" value="Unassembled WGS sequence"/>
</dbReference>
<dbReference type="EMBL" id="CFOH01000886">
    <property type="protein sequence ID" value="CFE72934.1"/>
    <property type="molecule type" value="Genomic_DNA"/>
</dbReference>